<reference evidence="8" key="1">
    <citation type="submission" date="2018-06" db="EMBL/GenBank/DDBJ databases">
        <title>Aestuariibacter litoralis strain KCTC 52945T.</title>
        <authorList>
            <person name="Li X."/>
            <person name="Salam N."/>
            <person name="Li J.-L."/>
            <person name="Chen Y.-M."/>
            <person name="Yang Z.-W."/>
            <person name="Zhang L.-Y."/>
            <person name="Han M.-X."/>
            <person name="Xiao M."/>
            <person name="Li W.-J."/>
        </authorList>
    </citation>
    <scope>NUCLEOTIDE SEQUENCE [LARGE SCALE GENOMIC DNA]</scope>
    <source>
        <strain evidence="8">KCTC 52945</strain>
    </source>
</reference>
<dbReference type="Proteomes" id="UP000248795">
    <property type="component" value="Unassembled WGS sequence"/>
</dbReference>
<dbReference type="Gene3D" id="1.10.10.10">
    <property type="entry name" value="Winged helix-like DNA-binding domain superfamily/Winged helix DNA-binding domain"/>
    <property type="match status" value="1"/>
</dbReference>
<protein>
    <recommendedName>
        <fullName evidence="9">RNA polymerase subunit sigma-70</fullName>
    </recommendedName>
</protein>
<sequence length="169" mass="19357">MDFRRQLSTELPVLRRFSRALTGDPALADDLVQDCLERAMLKSHLYDPSRPLRAWLFTMLRNLHISGIRRNGRSNVVKTVDDLMDGEDAVAPEQEHRLAAGSVQEALERLSQQHREVIVLVGLEEMSYRDVSEILGVPVGTVMSRLSRAREQMRQMLEERGHTGLRRVK</sequence>
<dbReference type="InterPro" id="IPR013324">
    <property type="entry name" value="RNA_pol_sigma_r3/r4-like"/>
</dbReference>
<dbReference type="InterPro" id="IPR036388">
    <property type="entry name" value="WH-like_DNA-bd_sf"/>
</dbReference>
<dbReference type="CDD" id="cd06171">
    <property type="entry name" value="Sigma70_r4"/>
    <property type="match status" value="1"/>
</dbReference>
<dbReference type="AlphaFoldDB" id="A0A2W2BC09"/>
<dbReference type="SUPFAM" id="SSF88946">
    <property type="entry name" value="Sigma2 domain of RNA polymerase sigma factors"/>
    <property type="match status" value="1"/>
</dbReference>
<dbReference type="NCBIfam" id="TIGR02937">
    <property type="entry name" value="sigma70-ECF"/>
    <property type="match status" value="1"/>
</dbReference>
<dbReference type="PANTHER" id="PTHR43133">
    <property type="entry name" value="RNA POLYMERASE ECF-TYPE SIGMA FACTO"/>
    <property type="match status" value="1"/>
</dbReference>
<keyword evidence="4" id="KW-0804">Transcription</keyword>
<organism evidence="7 8">
    <name type="scientific">Aestuariivirga litoralis</name>
    <dbReference type="NCBI Taxonomy" id="2650924"/>
    <lineage>
        <taxon>Bacteria</taxon>
        <taxon>Pseudomonadati</taxon>
        <taxon>Pseudomonadota</taxon>
        <taxon>Alphaproteobacteria</taxon>
        <taxon>Hyphomicrobiales</taxon>
        <taxon>Aestuariivirgaceae</taxon>
        <taxon>Aestuariivirga</taxon>
    </lineage>
</organism>
<keyword evidence="3" id="KW-0731">Sigma factor</keyword>
<proteinExistence type="inferred from homology"/>
<evidence type="ECO:0000256" key="4">
    <source>
        <dbReference type="ARBA" id="ARBA00023163"/>
    </source>
</evidence>
<comment type="caution">
    <text evidence="7">The sequence shown here is derived from an EMBL/GenBank/DDBJ whole genome shotgun (WGS) entry which is preliminary data.</text>
</comment>
<dbReference type="GO" id="GO:0006352">
    <property type="term" value="P:DNA-templated transcription initiation"/>
    <property type="evidence" value="ECO:0007669"/>
    <property type="project" value="InterPro"/>
</dbReference>
<keyword evidence="2" id="KW-0805">Transcription regulation</keyword>
<dbReference type="GO" id="GO:0003677">
    <property type="term" value="F:DNA binding"/>
    <property type="evidence" value="ECO:0007669"/>
    <property type="project" value="InterPro"/>
</dbReference>
<dbReference type="RefSeq" id="WP_111196455.1">
    <property type="nucleotide sequence ID" value="NZ_QKVK01000002.1"/>
</dbReference>
<accession>A0A2W2BC09</accession>
<evidence type="ECO:0000256" key="3">
    <source>
        <dbReference type="ARBA" id="ARBA00023082"/>
    </source>
</evidence>
<dbReference type="Pfam" id="PF22029">
    <property type="entry name" value="PhyR_sigma2"/>
    <property type="match status" value="1"/>
</dbReference>
<evidence type="ECO:0008006" key="9">
    <source>
        <dbReference type="Google" id="ProtNLM"/>
    </source>
</evidence>
<dbReference type="InterPro" id="IPR039425">
    <property type="entry name" value="RNA_pol_sigma-70-like"/>
</dbReference>
<dbReference type="InterPro" id="IPR014284">
    <property type="entry name" value="RNA_pol_sigma-70_dom"/>
</dbReference>
<evidence type="ECO:0000313" key="7">
    <source>
        <dbReference type="EMBL" id="PZF77708.1"/>
    </source>
</evidence>
<feature type="domain" description="RNA polymerase sigma factor 70 region 4 type 2" evidence="5">
    <location>
        <begin position="102"/>
        <end position="153"/>
    </location>
</feature>
<comment type="similarity">
    <text evidence="1">Belongs to the sigma-70 factor family. ECF subfamily.</text>
</comment>
<feature type="domain" description="PhyR sigma2" evidence="6">
    <location>
        <begin position="8"/>
        <end position="60"/>
    </location>
</feature>
<dbReference type="PANTHER" id="PTHR43133:SF25">
    <property type="entry name" value="RNA POLYMERASE SIGMA FACTOR RFAY-RELATED"/>
    <property type="match status" value="1"/>
</dbReference>
<name>A0A2W2BC09_9HYPH</name>
<dbReference type="InterPro" id="IPR013249">
    <property type="entry name" value="RNA_pol_sigma70_r4_t2"/>
</dbReference>
<keyword evidence="8" id="KW-1185">Reference proteome</keyword>
<evidence type="ECO:0000256" key="2">
    <source>
        <dbReference type="ARBA" id="ARBA00023015"/>
    </source>
</evidence>
<evidence type="ECO:0000259" key="5">
    <source>
        <dbReference type="Pfam" id="PF08281"/>
    </source>
</evidence>
<dbReference type="Gene3D" id="1.10.1740.10">
    <property type="match status" value="1"/>
</dbReference>
<gene>
    <name evidence="7" type="ORF">DK847_04535</name>
</gene>
<dbReference type="SUPFAM" id="SSF88659">
    <property type="entry name" value="Sigma3 and sigma4 domains of RNA polymerase sigma factors"/>
    <property type="match status" value="1"/>
</dbReference>
<dbReference type="GO" id="GO:0016987">
    <property type="term" value="F:sigma factor activity"/>
    <property type="evidence" value="ECO:0007669"/>
    <property type="project" value="UniProtKB-KW"/>
</dbReference>
<evidence type="ECO:0000256" key="1">
    <source>
        <dbReference type="ARBA" id="ARBA00010641"/>
    </source>
</evidence>
<dbReference type="InterPro" id="IPR053866">
    <property type="entry name" value="PhyR_sigma2"/>
</dbReference>
<dbReference type="EMBL" id="QKVK01000002">
    <property type="protein sequence ID" value="PZF77708.1"/>
    <property type="molecule type" value="Genomic_DNA"/>
</dbReference>
<dbReference type="InterPro" id="IPR013325">
    <property type="entry name" value="RNA_pol_sigma_r2"/>
</dbReference>
<evidence type="ECO:0000313" key="8">
    <source>
        <dbReference type="Proteomes" id="UP000248795"/>
    </source>
</evidence>
<dbReference type="Pfam" id="PF08281">
    <property type="entry name" value="Sigma70_r4_2"/>
    <property type="match status" value="1"/>
</dbReference>
<evidence type="ECO:0000259" key="6">
    <source>
        <dbReference type="Pfam" id="PF22029"/>
    </source>
</evidence>